<evidence type="ECO:0000313" key="1">
    <source>
        <dbReference type="EMBL" id="PUA33344.1"/>
    </source>
</evidence>
<dbReference type="Proteomes" id="UP000244093">
    <property type="component" value="Unassembled WGS sequence"/>
</dbReference>
<dbReference type="EMBL" id="NBVN01000002">
    <property type="protein sequence ID" value="PUA33344.1"/>
    <property type="molecule type" value="Genomic_DNA"/>
</dbReference>
<accession>A0A2R7Y733</accession>
<comment type="caution">
    <text evidence="1">The sequence shown here is derived from an EMBL/GenBank/DDBJ whole genome shotgun (WGS) entry which is preliminary data.</text>
</comment>
<reference evidence="1 2" key="1">
    <citation type="journal article" date="2018" name="Syst. Appl. Microbiol.">
        <title>A new symbiotic nanoarchaeote (Candidatus Nanoclepta minutus) and its host (Zestosphaera tikiterensis gen. nov., sp. nov.) from a New Zealand hot spring.</title>
        <authorList>
            <person name="St John E."/>
            <person name="Liu Y."/>
            <person name="Podar M."/>
            <person name="Stott M.B."/>
            <person name="Meneghin J."/>
            <person name="Chen Z."/>
            <person name="Lagutin K."/>
            <person name="Mitchell K."/>
            <person name="Reysenbach A.L."/>
        </authorList>
    </citation>
    <scope>NUCLEOTIDE SEQUENCE [LARGE SCALE GENOMIC DNA]</scope>
    <source>
        <strain evidence="1">NZ3</strain>
    </source>
</reference>
<protein>
    <submittedName>
        <fullName evidence="1">Uncharacterized protein</fullName>
    </submittedName>
</protein>
<dbReference type="AlphaFoldDB" id="A0A2R7Y733"/>
<evidence type="ECO:0000313" key="2">
    <source>
        <dbReference type="Proteomes" id="UP000244093"/>
    </source>
</evidence>
<name>A0A2R7Y733_9CREN</name>
<proteinExistence type="predicted"/>
<gene>
    <name evidence="1" type="ORF">B7O98_02650</name>
</gene>
<organism evidence="1 2">
    <name type="scientific">Zestosphaera tikiterensis</name>
    <dbReference type="NCBI Taxonomy" id="1973259"/>
    <lineage>
        <taxon>Archaea</taxon>
        <taxon>Thermoproteota</taxon>
        <taxon>Thermoprotei</taxon>
        <taxon>Desulfurococcales</taxon>
        <taxon>Desulfurococcaceae</taxon>
        <taxon>Zestosphaera</taxon>
    </lineage>
</organism>
<sequence length="105" mass="11432">MPSTEKNTRVEVRKELEVLEQGFAEKHGMQARIVICPAIRFGSADPLDYARGTTSAPTAVVPQEQKKQGLDAIADIINETDIVVERIEKALGSTWSSMSATIAMS</sequence>